<dbReference type="GO" id="GO:0004018">
    <property type="term" value="F:N6-(1,2-dicarboxyethyl)AMP AMP-lyase (fumarate-forming) activity"/>
    <property type="evidence" value="ECO:0007669"/>
    <property type="project" value="UniProtKB-UniRule"/>
</dbReference>
<dbReference type="Proteomes" id="UP000002522">
    <property type="component" value="Chromosome"/>
</dbReference>
<reference evidence="14 15" key="1">
    <citation type="journal article" date="2002" name="Nucleic Acids Res.">
        <title>The complete genomic sequence of Mycoplasma penetrans, an intracellular bacterial pathogen in humans.</title>
        <authorList>
            <person name="Sasaki Y."/>
            <person name="Ishikawa J."/>
            <person name="Yamashita A."/>
            <person name="Oshima K."/>
            <person name="Kenri T."/>
            <person name="Furuya K."/>
            <person name="Yoshino C."/>
            <person name="Horino A."/>
            <person name="Shiba T."/>
            <person name="Sasaki T."/>
            <person name="Hattori M."/>
        </authorList>
    </citation>
    <scope>NUCLEOTIDE SEQUENCE [LARGE SCALE GENOMIC DNA]</scope>
    <source>
        <strain evidence="14 15">HF-2</strain>
    </source>
</reference>
<dbReference type="PRINTS" id="PR00145">
    <property type="entry name" value="ARGSUCLYASE"/>
</dbReference>
<comment type="similarity">
    <text evidence="3 12">Belongs to the lyase 1 family. Adenylosuccinate lyase subfamily.</text>
</comment>
<dbReference type="AlphaFoldDB" id="Q8EVI2"/>
<evidence type="ECO:0000256" key="8">
    <source>
        <dbReference type="ARBA" id="ARBA00024477"/>
    </source>
</evidence>
<dbReference type="InterPro" id="IPR008948">
    <property type="entry name" value="L-Aspartase-like"/>
</dbReference>
<evidence type="ECO:0000256" key="11">
    <source>
        <dbReference type="NCBIfam" id="TIGR00928"/>
    </source>
</evidence>
<dbReference type="NCBIfam" id="TIGR00928">
    <property type="entry name" value="purB"/>
    <property type="match status" value="1"/>
</dbReference>
<dbReference type="InterPro" id="IPR022761">
    <property type="entry name" value="Fumarate_lyase_N"/>
</dbReference>
<dbReference type="InterPro" id="IPR020557">
    <property type="entry name" value="Fumarate_lyase_CS"/>
</dbReference>
<dbReference type="Pfam" id="PF00206">
    <property type="entry name" value="Lyase_1"/>
    <property type="match status" value="1"/>
</dbReference>
<keyword evidence="7 12" id="KW-0456">Lyase</keyword>
<evidence type="ECO:0000259" key="13">
    <source>
        <dbReference type="SMART" id="SM00998"/>
    </source>
</evidence>
<comment type="pathway">
    <text evidence="1 12">Purine metabolism; IMP biosynthesis via de novo pathway; 5-amino-1-(5-phospho-D-ribosyl)imidazole-4-carboxamide from 5-amino-1-(5-phospho-D-ribosyl)imidazole-4-carboxylate: step 2/2.</text>
</comment>
<evidence type="ECO:0000256" key="4">
    <source>
        <dbReference type="ARBA" id="ARBA00012339"/>
    </source>
</evidence>
<evidence type="ECO:0000256" key="2">
    <source>
        <dbReference type="ARBA" id="ARBA00004734"/>
    </source>
</evidence>
<protein>
    <recommendedName>
        <fullName evidence="5 11">Adenylosuccinate lyase</fullName>
        <shortName evidence="12">ASL</shortName>
        <ecNumber evidence="4 11">4.3.2.2</ecNumber>
    </recommendedName>
    <alternativeName>
        <fullName evidence="9 12">Adenylosuccinase</fullName>
    </alternativeName>
</protein>
<dbReference type="InterPro" id="IPR000362">
    <property type="entry name" value="Fumarate_lyase_fam"/>
</dbReference>
<dbReference type="FunCoup" id="Q8EVI2">
    <property type="interactions" value="257"/>
</dbReference>
<dbReference type="RefSeq" id="WP_011077404.1">
    <property type="nucleotide sequence ID" value="NC_004432.1"/>
</dbReference>
<evidence type="ECO:0000313" key="15">
    <source>
        <dbReference type="Proteomes" id="UP000002522"/>
    </source>
</evidence>
<dbReference type="InterPro" id="IPR019468">
    <property type="entry name" value="AdenyloSucc_lyase_C"/>
</dbReference>
<dbReference type="Gene3D" id="1.10.275.10">
    <property type="entry name" value="Fumarase/aspartase (N-terminal domain)"/>
    <property type="match status" value="1"/>
</dbReference>
<evidence type="ECO:0000313" key="14">
    <source>
        <dbReference type="EMBL" id="BAC44372.1"/>
    </source>
</evidence>
<dbReference type="EMBL" id="BA000026">
    <property type="protein sequence ID" value="BAC44372.1"/>
    <property type="molecule type" value="Genomic_DNA"/>
</dbReference>
<dbReference type="GO" id="GO:0006189">
    <property type="term" value="P:'de novo' IMP biosynthetic process"/>
    <property type="evidence" value="ECO:0007669"/>
    <property type="project" value="UniProtKB-UniPathway"/>
</dbReference>
<dbReference type="UniPathway" id="UPA00075">
    <property type="reaction ID" value="UER00336"/>
</dbReference>
<dbReference type="CDD" id="cd01360">
    <property type="entry name" value="Adenylsuccinate_lyase_1"/>
    <property type="match status" value="1"/>
</dbReference>
<dbReference type="SMART" id="SM00998">
    <property type="entry name" value="ADSL_C"/>
    <property type="match status" value="1"/>
</dbReference>
<evidence type="ECO:0000256" key="6">
    <source>
        <dbReference type="ARBA" id="ARBA00022755"/>
    </source>
</evidence>
<evidence type="ECO:0000256" key="10">
    <source>
        <dbReference type="ARBA" id="ARBA00049115"/>
    </source>
</evidence>
<dbReference type="SUPFAM" id="SSF48557">
    <property type="entry name" value="L-aspartase-like"/>
    <property type="match status" value="1"/>
</dbReference>
<sequence>MIKRYEVPIISKIWSDENKFNTWLKIEKCVINYFYVSKKIDEQTFNLLNEKMSFDLNEIYEIEKNTKHDVIAFLRAISLNIKEDSVKKWIHYGLTSTDVVDTANAVMLKETNLLIIEAIKNLMKELKKKAFKYKDLVQIGRTHGIHGEPTSFGYKFAIWYDELNRNLERLNLARKEVEVGKISGAVGTFANTGLKLQDYVCKKLKINSSNASTQIIQRDNHAFYFATLAVIASTVEKIATELRHLSRTEVSEVSEFFDINQKGSSAMPHKKNPISLENICGLSRMIKAYSNVALENNDLWHERDISHSSNERIMFLDATTLTYYVIERLTKVIANLNVYVKNIQKNLKLTNGLIYSQALLLKLLENENLSREFVYDEIQKIALLCFNNNLDFKSEILKSKLADGLTEKDINFIFDEKHHLKYINDIYKRIFR</sequence>
<dbReference type="InParanoid" id="Q8EVI2"/>
<proteinExistence type="inferred from homology"/>
<evidence type="ECO:0000256" key="3">
    <source>
        <dbReference type="ARBA" id="ARBA00008273"/>
    </source>
</evidence>
<evidence type="ECO:0000256" key="1">
    <source>
        <dbReference type="ARBA" id="ARBA00004706"/>
    </source>
</evidence>
<dbReference type="GO" id="GO:0044208">
    <property type="term" value="P:'de novo' AMP biosynthetic process"/>
    <property type="evidence" value="ECO:0007669"/>
    <property type="project" value="UniProtKB-UniPathway"/>
</dbReference>
<dbReference type="PROSITE" id="PS00163">
    <property type="entry name" value="FUMARATE_LYASES"/>
    <property type="match status" value="1"/>
</dbReference>
<evidence type="ECO:0000256" key="9">
    <source>
        <dbReference type="ARBA" id="ARBA00030717"/>
    </source>
</evidence>
<dbReference type="InterPro" id="IPR004769">
    <property type="entry name" value="Pur_lyase"/>
</dbReference>
<keyword evidence="15" id="KW-1185">Reference proteome</keyword>
<evidence type="ECO:0000256" key="5">
    <source>
        <dbReference type="ARBA" id="ARBA00017058"/>
    </source>
</evidence>
<dbReference type="PRINTS" id="PR00149">
    <property type="entry name" value="FUMRATELYASE"/>
</dbReference>
<evidence type="ECO:0000256" key="7">
    <source>
        <dbReference type="ARBA" id="ARBA00023239"/>
    </source>
</evidence>
<keyword evidence="6 12" id="KW-0658">Purine biosynthesis</keyword>
<comment type="catalytic activity">
    <reaction evidence="8">
        <text>(2S)-2-[5-amino-1-(5-phospho-beta-D-ribosyl)imidazole-4-carboxamido]succinate = 5-amino-1-(5-phospho-beta-D-ribosyl)imidazole-4-carboxamide + fumarate</text>
        <dbReference type="Rhea" id="RHEA:23920"/>
        <dbReference type="ChEBI" id="CHEBI:29806"/>
        <dbReference type="ChEBI" id="CHEBI:58443"/>
        <dbReference type="ChEBI" id="CHEBI:58475"/>
        <dbReference type="EC" id="4.3.2.2"/>
    </reaction>
    <physiologicalReaction direction="left-to-right" evidence="8">
        <dbReference type="Rhea" id="RHEA:23921"/>
    </physiologicalReaction>
</comment>
<dbReference type="EC" id="4.3.2.2" evidence="4 11"/>
<dbReference type="STRING" id="272633.gene:10731699"/>
<dbReference type="Gene3D" id="1.10.40.30">
    <property type="entry name" value="Fumarase/aspartase (C-terminal domain)"/>
    <property type="match status" value="1"/>
</dbReference>
<dbReference type="Pfam" id="PF10397">
    <property type="entry name" value="ADSL_C"/>
    <property type="match status" value="1"/>
</dbReference>
<dbReference type="InterPro" id="IPR024083">
    <property type="entry name" value="Fumarase/histidase_N"/>
</dbReference>
<dbReference type="UniPathway" id="UPA00074">
    <property type="reaction ID" value="UER00132"/>
</dbReference>
<comment type="catalytic activity">
    <reaction evidence="10">
        <text>N(6)-(1,2-dicarboxyethyl)-AMP = fumarate + AMP</text>
        <dbReference type="Rhea" id="RHEA:16853"/>
        <dbReference type="ChEBI" id="CHEBI:29806"/>
        <dbReference type="ChEBI" id="CHEBI:57567"/>
        <dbReference type="ChEBI" id="CHEBI:456215"/>
        <dbReference type="EC" id="4.3.2.2"/>
    </reaction>
    <physiologicalReaction direction="left-to-right" evidence="10">
        <dbReference type="Rhea" id="RHEA:16854"/>
    </physiologicalReaction>
</comment>
<dbReference type="PANTHER" id="PTHR43172">
    <property type="entry name" value="ADENYLOSUCCINATE LYASE"/>
    <property type="match status" value="1"/>
</dbReference>
<dbReference type="Gene3D" id="1.20.200.10">
    <property type="entry name" value="Fumarase/aspartase (Central domain)"/>
    <property type="match status" value="1"/>
</dbReference>
<comment type="pathway">
    <text evidence="2 12">Purine metabolism; AMP biosynthesis via de novo pathway; AMP from IMP: step 2/2.</text>
</comment>
<dbReference type="GO" id="GO:0005829">
    <property type="term" value="C:cytosol"/>
    <property type="evidence" value="ECO:0007669"/>
    <property type="project" value="TreeGrafter"/>
</dbReference>
<organism evidence="14 15">
    <name type="scientific">Malacoplasma penetrans (strain HF-2)</name>
    <name type="common">Mycoplasma penetrans</name>
    <dbReference type="NCBI Taxonomy" id="272633"/>
    <lineage>
        <taxon>Bacteria</taxon>
        <taxon>Bacillati</taxon>
        <taxon>Mycoplasmatota</taxon>
        <taxon>Mycoplasmoidales</taxon>
        <taxon>Mycoplasmoidaceae</taxon>
        <taxon>Malacoplasma</taxon>
    </lineage>
</organism>
<dbReference type="HOGENOM" id="CLU_030949_0_1_14"/>
<dbReference type="FunFam" id="1.20.200.10:FF:000008">
    <property type="entry name" value="Adenylosuccinate lyase"/>
    <property type="match status" value="1"/>
</dbReference>
<gene>
    <name evidence="14" type="ordered locus">MYPE5820</name>
</gene>
<name>Q8EVI2_MALP2</name>
<feature type="domain" description="Adenylosuccinate lyase C-terminal" evidence="13">
    <location>
        <begin position="351"/>
        <end position="431"/>
    </location>
</feature>
<dbReference type="GO" id="GO:0070626">
    <property type="term" value="F:(S)-2-(5-amino-1-(5-phospho-D-ribosyl)imidazole-4-carboxamido) succinate lyase (fumarate-forming) activity"/>
    <property type="evidence" value="ECO:0007669"/>
    <property type="project" value="TreeGrafter"/>
</dbReference>
<dbReference type="PANTHER" id="PTHR43172:SF1">
    <property type="entry name" value="ADENYLOSUCCINATE LYASE"/>
    <property type="match status" value="1"/>
</dbReference>
<accession>Q8EVI2</accession>
<dbReference type="eggNOG" id="COG0015">
    <property type="taxonomic scope" value="Bacteria"/>
</dbReference>
<dbReference type="KEGG" id="mpe:MYPE5820"/>
<evidence type="ECO:0000256" key="12">
    <source>
        <dbReference type="RuleBase" id="RU361172"/>
    </source>
</evidence>